<proteinExistence type="predicted"/>
<organism evidence="1 2">
    <name type="scientific">Solea senegalensis</name>
    <name type="common">Senegalese sole</name>
    <dbReference type="NCBI Taxonomy" id="28829"/>
    <lineage>
        <taxon>Eukaryota</taxon>
        <taxon>Metazoa</taxon>
        <taxon>Chordata</taxon>
        <taxon>Craniata</taxon>
        <taxon>Vertebrata</taxon>
        <taxon>Euteleostomi</taxon>
        <taxon>Actinopterygii</taxon>
        <taxon>Neopterygii</taxon>
        <taxon>Teleostei</taxon>
        <taxon>Neoteleostei</taxon>
        <taxon>Acanthomorphata</taxon>
        <taxon>Carangaria</taxon>
        <taxon>Pleuronectiformes</taxon>
        <taxon>Pleuronectoidei</taxon>
        <taxon>Soleidae</taxon>
        <taxon>Solea</taxon>
    </lineage>
</organism>
<name>A0AAV6PMR8_SOLSE</name>
<gene>
    <name evidence="1" type="ORF">JOB18_007669</name>
</gene>
<evidence type="ECO:0000313" key="2">
    <source>
        <dbReference type="Proteomes" id="UP000693946"/>
    </source>
</evidence>
<dbReference type="AlphaFoldDB" id="A0AAV6PMR8"/>
<accession>A0AAV6PMR8</accession>
<reference evidence="1 2" key="1">
    <citation type="journal article" date="2021" name="Sci. Rep.">
        <title>Chromosome anchoring in Senegalese sole (Solea senegalensis) reveals sex-associated markers and genome rearrangements in flatfish.</title>
        <authorList>
            <person name="Guerrero-Cozar I."/>
            <person name="Gomez-Garrido J."/>
            <person name="Berbel C."/>
            <person name="Martinez-Blanch J.F."/>
            <person name="Alioto T."/>
            <person name="Claros M.G."/>
            <person name="Gagnaire P.A."/>
            <person name="Manchado M."/>
        </authorList>
    </citation>
    <scope>NUCLEOTIDE SEQUENCE [LARGE SCALE GENOMIC DNA]</scope>
    <source>
        <strain evidence="1">Sse05_10M</strain>
    </source>
</reference>
<protein>
    <submittedName>
        <fullName evidence="1">Uncharacterized protein</fullName>
    </submittedName>
</protein>
<keyword evidence="2" id="KW-1185">Reference proteome</keyword>
<comment type="caution">
    <text evidence="1">The sequence shown here is derived from an EMBL/GenBank/DDBJ whole genome shotgun (WGS) entry which is preliminary data.</text>
</comment>
<sequence length="74" mass="8140">MGTVNELCVSSLQTFLCPAVKTLQPAPGFSHTSKTGRLERLFFVCVDSPSSTKVIESATVLVDFFRFMMTFGET</sequence>
<dbReference type="Proteomes" id="UP000693946">
    <property type="component" value="Unassembled WGS sequence"/>
</dbReference>
<evidence type="ECO:0000313" key="1">
    <source>
        <dbReference type="EMBL" id="KAG7468710.1"/>
    </source>
</evidence>
<dbReference type="EMBL" id="JAGKHQ010000472">
    <property type="protein sequence ID" value="KAG7468710.1"/>
    <property type="molecule type" value="Genomic_DNA"/>
</dbReference>